<dbReference type="Proteomes" id="UP000270924">
    <property type="component" value="Unassembled WGS sequence"/>
</dbReference>
<dbReference type="AlphaFoldDB" id="A0A3P7G1W4"/>
<name>A0A3P7G1W4_WUCBA</name>
<evidence type="ECO:0000313" key="2">
    <source>
        <dbReference type="EMBL" id="VDM15355.1"/>
    </source>
</evidence>
<feature type="compositionally biased region" description="Polar residues" evidence="1">
    <location>
        <begin position="176"/>
        <end position="190"/>
    </location>
</feature>
<feature type="region of interest" description="Disordered" evidence="1">
    <location>
        <begin position="162"/>
        <end position="215"/>
    </location>
</feature>
<keyword evidence="3" id="KW-1185">Reference proteome</keyword>
<protein>
    <submittedName>
        <fullName evidence="2">Uncharacterized protein</fullName>
    </submittedName>
</protein>
<gene>
    <name evidence="2" type="ORF">WBA_LOCUS8741</name>
</gene>
<evidence type="ECO:0000313" key="3">
    <source>
        <dbReference type="Proteomes" id="UP000270924"/>
    </source>
</evidence>
<sequence length="215" mass="24191">MLGQRLHERKTVYYDLKPNRFAHSAASVFVDKPMQRLQELDVKKREPILLRCSALQRTHFVQINTLQRTSEIYTVLHEFHTAVTQSMFRLVPSLETDEWPVRYIFASLSGRSTCVQLRSSPIYTIHWHVISPNKASYSSPTLDEASYNSSTLDKASYSSSALDKASYSSPTLDKASYSSSTLDKASYSSPTLDKTSYSSSTSDKASYSSSTLDKA</sequence>
<evidence type="ECO:0000256" key="1">
    <source>
        <dbReference type="SAM" id="MobiDB-lite"/>
    </source>
</evidence>
<organism evidence="2 3">
    <name type="scientific">Wuchereria bancrofti</name>
    <dbReference type="NCBI Taxonomy" id="6293"/>
    <lineage>
        <taxon>Eukaryota</taxon>
        <taxon>Metazoa</taxon>
        <taxon>Ecdysozoa</taxon>
        <taxon>Nematoda</taxon>
        <taxon>Chromadorea</taxon>
        <taxon>Rhabditida</taxon>
        <taxon>Spirurina</taxon>
        <taxon>Spiruromorpha</taxon>
        <taxon>Filarioidea</taxon>
        <taxon>Onchocercidae</taxon>
        <taxon>Wuchereria</taxon>
    </lineage>
</organism>
<dbReference type="OrthoDB" id="5823159at2759"/>
<dbReference type="InParanoid" id="A0A3P7G1W4"/>
<reference evidence="2 3" key="1">
    <citation type="submission" date="2018-11" db="EMBL/GenBank/DDBJ databases">
        <authorList>
            <consortium name="Pathogen Informatics"/>
        </authorList>
    </citation>
    <scope>NUCLEOTIDE SEQUENCE [LARGE SCALE GENOMIC DNA]</scope>
</reference>
<feature type="compositionally biased region" description="Low complexity" evidence="1">
    <location>
        <begin position="191"/>
        <end position="215"/>
    </location>
</feature>
<proteinExistence type="predicted"/>
<accession>A0A3P7G1W4</accession>
<dbReference type="EMBL" id="UYWW01007649">
    <property type="protein sequence ID" value="VDM15355.1"/>
    <property type="molecule type" value="Genomic_DNA"/>
</dbReference>
<feature type="non-terminal residue" evidence="2">
    <location>
        <position position="215"/>
    </location>
</feature>